<accession>A0A7M5WSQ2</accession>
<dbReference type="Proteomes" id="UP000594262">
    <property type="component" value="Unplaced"/>
</dbReference>
<feature type="region of interest" description="Disordered" evidence="1">
    <location>
        <begin position="392"/>
        <end position="522"/>
    </location>
</feature>
<feature type="region of interest" description="Disordered" evidence="1">
    <location>
        <begin position="1538"/>
        <end position="1588"/>
    </location>
</feature>
<evidence type="ECO:0000313" key="3">
    <source>
        <dbReference type="EnsemblMetazoa" id="CLYHEMP011077.2"/>
    </source>
</evidence>
<proteinExistence type="predicted"/>
<feature type="compositionally biased region" description="Basic and acidic residues" evidence="1">
    <location>
        <begin position="266"/>
        <end position="281"/>
    </location>
</feature>
<feature type="compositionally biased region" description="Polar residues" evidence="1">
    <location>
        <begin position="182"/>
        <end position="192"/>
    </location>
</feature>
<keyword evidence="2" id="KW-0732">Signal</keyword>
<reference evidence="3" key="1">
    <citation type="submission" date="2021-01" db="UniProtKB">
        <authorList>
            <consortium name="EnsemblMetazoa"/>
        </authorList>
    </citation>
    <scope>IDENTIFICATION</scope>
</reference>
<evidence type="ECO:0000256" key="2">
    <source>
        <dbReference type="SAM" id="SignalP"/>
    </source>
</evidence>
<feature type="compositionally biased region" description="Polar residues" evidence="1">
    <location>
        <begin position="416"/>
        <end position="425"/>
    </location>
</feature>
<feature type="region of interest" description="Disordered" evidence="1">
    <location>
        <begin position="173"/>
        <end position="197"/>
    </location>
</feature>
<dbReference type="RefSeq" id="XP_066927670.1">
    <property type="nucleotide sequence ID" value="XM_067071569.1"/>
</dbReference>
<feature type="region of interest" description="Disordered" evidence="1">
    <location>
        <begin position="226"/>
        <end position="290"/>
    </location>
</feature>
<keyword evidence="4" id="KW-1185">Reference proteome</keyword>
<name>A0A7M5WSQ2_9CNID</name>
<feature type="compositionally biased region" description="Basic and acidic residues" evidence="1">
    <location>
        <begin position="326"/>
        <end position="347"/>
    </location>
</feature>
<organism evidence="3 4">
    <name type="scientific">Clytia hemisphaerica</name>
    <dbReference type="NCBI Taxonomy" id="252671"/>
    <lineage>
        <taxon>Eukaryota</taxon>
        <taxon>Metazoa</taxon>
        <taxon>Cnidaria</taxon>
        <taxon>Hydrozoa</taxon>
        <taxon>Hydroidolina</taxon>
        <taxon>Leptothecata</taxon>
        <taxon>Obeliida</taxon>
        <taxon>Clytiidae</taxon>
        <taxon>Clytia</taxon>
    </lineage>
</organism>
<dbReference type="EnsemblMetazoa" id="CLYHEMT011077.2">
    <property type="protein sequence ID" value="CLYHEMP011077.2"/>
    <property type="gene ID" value="CLYHEMG011077"/>
</dbReference>
<feature type="compositionally biased region" description="Basic residues" evidence="1">
    <location>
        <begin position="1564"/>
        <end position="1574"/>
    </location>
</feature>
<feature type="compositionally biased region" description="Low complexity" evidence="1">
    <location>
        <begin position="452"/>
        <end position="462"/>
    </location>
</feature>
<evidence type="ECO:0000256" key="1">
    <source>
        <dbReference type="SAM" id="MobiDB-lite"/>
    </source>
</evidence>
<feature type="compositionally biased region" description="Polar residues" evidence="1">
    <location>
        <begin position="1072"/>
        <end position="1093"/>
    </location>
</feature>
<feature type="compositionally biased region" description="Basic residues" evidence="1">
    <location>
        <begin position="1544"/>
        <end position="1556"/>
    </location>
</feature>
<feature type="compositionally biased region" description="Acidic residues" evidence="1">
    <location>
        <begin position="396"/>
        <end position="411"/>
    </location>
</feature>
<feature type="compositionally biased region" description="Polar residues" evidence="1">
    <location>
        <begin position="504"/>
        <end position="519"/>
    </location>
</feature>
<protein>
    <submittedName>
        <fullName evidence="3">Uncharacterized protein</fullName>
    </submittedName>
</protein>
<feature type="compositionally biased region" description="Polar residues" evidence="1">
    <location>
        <begin position="1048"/>
        <end position="1057"/>
    </location>
</feature>
<sequence>MRSIPSTLSLYLIALLCFADFSLSKRHHGKQRNYQGQKKNIVTGRLAISPLKQLLETSKLDMKQHLKLDDLPGETKDSILQGANKHIPKIMVVMPKTGDMISLRTFHRLHPKNGSVTPLYNEDKQGRRVYFLPVAKKVEGSPGYVLAKNLLTMTKHTVDTFLGKHHLMESPGGGINIEKFTDGQSTSPSSKDTVFDDNLEENIEKGRLLNETKDSEEFDVVSQNDKSLLGTAHGDKKTQDVGNQDDDFETVNSFTKTPQTDQDIDDGAKRAINEKSSRDGSTEDDGVGAKRTIKKNTKNAKSAVSEDNNDLVDDIDYVNVVGPNTKDGKGSVENVGKETESNFHKQPTESVSESGFAKLRAKSIFENMAPTELSSFHKQLIYEGMELSDNEVFQEIADDKDEDEDEKDEESEFNKLKQSSEQNQAHPADPAVKKSQQQPRQKLAQPTDPVSSKKSQQQYNQKLAKSSDSWKKSQQQAGKRLEKESYGTQKNSQNKEVKEKQGPNLESNSTTKQHLQSAKSLGVKIRQEFVKNLAYTSDSKPKSIQQEFIGNLGQNSKYQKAPEVIQSRQSLVQPQSSLQNRKKEAPKKISPKFRPKFTQKQNKKIQPINQVFTHKPSVSGQQNHRASQSLMSSLNQQIDTHPSAVKVQQNIKQQSKKVSTAKHTAIKAPTQSFRFQTSSFARKNQHTNMSSTAAINKVVTTKPIRKLASKTLKSSSLKKVQQKPKTTLQAQQKLPTMLNLHPMQQTNQTYQQSYQTLQQYYQQNQQNTNQTYQSYAKQPTNQYYQQQQPTLQYYQQGDQKLIQNYQKPANKTKFNLEPNMTAFALTNLMKAITNSKNGTKINNSTSMDILSLPLQQPFANNKENQALINQFAKMYRQGLPLNKRPKSPDNSALESAYQAQYANQYNQYQSNLNYAAYAANQQQPYPSSTENTPESQYPDLQAYTKQSDPLSQGNEYSQYDANTVNAYSTTNQDSPQTDASNQPQNYDSNIASTFTTNAQSTLSQTPLSDQFTQSKLTQNAAFPTQDGSITNDFTKTAASVMGEEKELTSTNADQTAQEGPGNTPDNNAADPTISTSDATSLVSNGQDTALTPDATNQGAEFIEKTPSQEISAPYSTLSENVPLAPQQAINNYPVTFYPQQTQEYSESAAFSRTRGKNVTQKESKLTHQVSAANSVQHLTNNVDQDGFLISNDIRYPSPVFQMSSQQTEFLQTANKAMADVLRAKSSTENFIKNMNKNQNSQCCHTANTALAQQHNTAHSQQTVRPQYKVADQVASISQPNTNANVEVVQTPQVSATNYASNTNYYDPQKDYEPAALDAYLQPSTANYFDKYFSHNGIPDQRHHAKAYSFLHSFLRHVKSITHDPEFWKTQQPIQAVTQTAFKRNEITEPILEGHGNIRDHVAGRILSEPNYMLGDVGDVKKLLHGSGFNTFNDEDMKLLFGSPAAKKSETNGDEISKKTVTKASRNGVIFSKTNAAKKSESKTSMTKIPNTKSATNQAETAALHHKHQKKDKIFTTRDEIKIDEPAFLTLLLPEDDERISTQRGMKRSTSVHRRSKNPQERLHKPTRSKIPKKTKSVDLKALEFNGTE</sequence>
<dbReference type="GeneID" id="136815126"/>
<feature type="region of interest" description="Disordered" evidence="1">
    <location>
        <begin position="324"/>
        <end position="354"/>
    </location>
</feature>
<feature type="signal peptide" evidence="2">
    <location>
        <begin position="1"/>
        <end position="24"/>
    </location>
</feature>
<feature type="compositionally biased region" description="Polar residues" evidence="1">
    <location>
        <begin position="250"/>
        <end position="261"/>
    </location>
</feature>
<feature type="chain" id="PRO_5029612996" evidence="2">
    <location>
        <begin position="25"/>
        <end position="1588"/>
    </location>
</feature>
<feature type="region of interest" description="Disordered" evidence="1">
    <location>
        <begin position="967"/>
        <end position="989"/>
    </location>
</feature>
<evidence type="ECO:0000313" key="4">
    <source>
        <dbReference type="Proteomes" id="UP000594262"/>
    </source>
</evidence>
<feature type="region of interest" description="Disordered" evidence="1">
    <location>
        <begin position="1040"/>
        <end position="1093"/>
    </location>
</feature>